<accession>A0AAJ6B6Y1</accession>
<dbReference type="EMBL" id="CP119313">
    <property type="protein sequence ID" value="WEK20507.1"/>
    <property type="molecule type" value="Genomic_DNA"/>
</dbReference>
<feature type="signal peptide" evidence="1">
    <location>
        <begin position="1"/>
        <end position="22"/>
    </location>
</feature>
<dbReference type="AlphaFoldDB" id="A0AAJ6B6Y1"/>
<organism evidence="2 3">
    <name type="scientific">Candidatus Pedobacter colombiensis</name>
    <dbReference type="NCBI Taxonomy" id="3121371"/>
    <lineage>
        <taxon>Bacteria</taxon>
        <taxon>Pseudomonadati</taxon>
        <taxon>Bacteroidota</taxon>
        <taxon>Sphingobacteriia</taxon>
        <taxon>Sphingobacteriales</taxon>
        <taxon>Sphingobacteriaceae</taxon>
        <taxon>Pedobacter</taxon>
    </lineage>
</organism>
<protein>
    <submittedName>
        <fullName evidence="2">Uncharacterized protein</fullName>
    </submittedName>
</protein>
<proteinExistence type="predicted"/>
<reference evidence="2" key="1">
    <citation type="submission" date="2023-03" db="EMBL/GenBank/DDBJ databases">
        <title>Andean soil-derived lignocellulolytic bacterial consortium as a source of novel taxa and putative plastic-active enzymes.</title>
        <authorList>
            <person name="Diaz-Garcia L."/>
            <person name="Chuvochina M."/>
            <person name="Feuerriegel G."/>
            <person name="Bunk B."/>
            <person name="Sproer C."/>
            <person name="Streit W.R."/>
            <person name="Rodriguez L.M."/>
            <person name="Overmann J."/>
            <person name="Jimenez D.J."/>
        </authorList>
    </citation>
    <scope>NUCLEOTIDE SEQUENCE</scope>
    <source>
        <strain evidence="2">MAG 3858</strain>
    </source>
</reference>
<feature type="chain" id="PRO_5042488582" evidence="1">
    <location>
        <begin position="23"/>
        <end position="164"/>
    </location>
</feature>
<gene>
    <name evidence="2" type="ORF">P0Y49_05070</name>
</gene>
<sequence length="164" mass="19009">MNLILSLSLSLSVLSASSNMHSGTLLNYDSNNGIEFLQKQDEKYEQLKKRDYATLSEAEKLYFKNALINLLKNDVAYQEYLKLRNENSAQYLSRKKTSRETLGRPPKEREAQIEYYRKKGLLDPVAFVDNTKKATILFFSVFGKHPELRKLGPKDRLEVLSHFN</sequence>
<dbReference type="Proteomes" id="UP001214530">
    <property type="component" value="Chromosome"/>
</dbReference>
<evidence type="ECO:0000313" key="2">
    <source>
        <dbReference type="EMBL" id="WEK20507.1"/>
    </source>
</evidence>
<evidence type="ECO:0000256" key="1">
    <source>
        <dbReference type="SAM" id="SignalP"/>
    </source>
</evidence>
<keyword evidence="1" id="KW-0732">Signal</keyword>
<name>A0AAJ6B6Y1_9SPHI</name>
<evidence type="ECO:0000313" key="3">
    <source>
        <dbReference type="Proteomes" id="UP001214530"/>
    </source>
</evidence>